<dbReference type="Proteomes" id="UP000824533">
    <property type="component" value="Linkage Group LG19"/>
</dbReference>
<organism evidence="1 2">
    <name type="scientific">Dendrolimus kikuchii</name>
    <dbReference type="NCBI Taxonomy" id="765133"/>
    <lineage>
        <taxon>Eukaryota</taxon>
        <taxon>Metazoa</taxon>
        <taxon>Ecdysozoa</taxon>
        <taxon>Arthropoda</taxon>
        <taxon>Hexapoda</taxon>
        <taxon>Insecta</taxon>
        <taxon>Pterygota</taxon>
        <taxon>Neoptera</taxon>
        <taxon>Endopterygota</taxon>
        <taxon>Lepidoptera</taxon>
        <taxon>Glossata</taxon>
        <taxon>Ditrysia</taxon>
        <taxon>Bombycoidea</taxon>
        <taxon>Lasiocampidae</taxon>
        <taxon>Dendrolimus</taxon>
    </lineage>
</organism>
<protein>
    <submittedName>
        <fullName evidence="1">Uncharacterized protein</fullName>
    </submittedName>
</protein>
<sequence length="662" mass="73085">MGWSAVTCLLILLATATHCSKLVADNTILDDIETTSDSSTLAIINTTPNNNSVDDTNAVSTSTFGLISSSDLPTTTYQAAETTNSIFTFTDTTTSSSEDSETGITVSISNATDEAGTPALSVEEIEGTDEENVVQTTHGKVKGFQWTESPGLMAYIDIPYGAFEGYFKPPVPPKSWSHVHHETEHTKRCPQIVDNNYVGDLDCLTLSVFAPDDAVNASVLFHIHESHFASGSGDPAKYGPEYLVTRGIILVIPNYRLGPLGFLCLRNETAPGNAGLKDLTLALEWTRENIHSFGGNPYDITVSGDGSAGALVGYLTLSSKSRHYINKAITESGSVLSHWAIDRNPDITADTLTEKIRQQKKDLNRNSLDELDIEIIVTAGREVELKPCIEYGENSFIDHSPWNMLHETYINIAFMMGSANLAGAKEAFFTTEDFIAHLNKNFSEFLPNDLHFKSLEERNEIGKRVKALYFKEDDVSVEHVRELALCFTDASYLGPGIRTARSLIREGSTVYLYEFSFVGLLNRELMAIDKTLGGAVKGDLVGYVFTQDGFVPPEDSEERRVVDLMADLWASFVKTGKPKADEVVWDPLSLSEDSEEVYLSIGAHSEQKEGIHLDRMRVWTEIYDEHFVERNHGYGRKASLVATIVTLMLSLGLWINVTHCRL</sequence>
<evidence type="ECO:0000313" key="2">
    <source>
        <dbReference type="Proteomes" id="UP000824533"/>
    </source>
</evidence>
<name>A0ACC1CP93_9NEOP</name>
<reference evidence="1 2" key="1">
    <citation type="journal article" date="2021" name="Front. Genet.">
        <title>Chromosome-Level Genome Assembly Reveals Significant Gene Expansion in the Toll and IMD Signaling Pathways of Dendrolimus kikuchii.</title>
        <authorList>
            <person name="Zhou J."/>
            <person name="Wu P."/>
            <person name="Xiong Z."/>
            <person name="Liu N."/>
            <person name="Zhao N."/>
            <person name="Ji M."/>
            <person name="Qiu Y."/>
            <person name="Yang B."/>
        </authorList>
    </citation>
    <scope>NUCLEOTIDE SEQUENCE [LARGE SCALE GENOMIC DNA]</scope>
    <source>
        <strain evidence="1">Ann1</strain>
    </source>
</reference>
<accession>A0ACC1CP93</accession>
<proteinExistence type="predicted"/>
<keyword evidence="2" id="KW-1185">Reference proteome</keyword>
<gene>
    <name evidence="1" type="ORF">K1T71_010557</name>
</gene>
<comment type="caution">
    <text evidence="1">The sequence shown here is derived from an EMBL/GenBank/DDBJ whole genome shotgun (WGS) entry which is preliminary data.</text>
</comment>
<dbReference type="EMBL" id="CM034405">
    <property type="protein sequence ID" value="KAJ0173408.1"/>
    <property type="molecule type" value="Genomic_DNA"/>
</dbReference>
<evidence type="ECO:0000313" key="1">
    <source>
        <dbReference type="EMBL" id="KAJ0173408.1"/>
    </source>
</evidence>